<comment type="caution">
    <text evidence="2">The sequence shown here is derived from an EMBL/GenBank/DDBJ whole genome shotgun (WGS) entry which is preliminary data.</text>
</comment>
<proteinExistence type="predicted"/>
<accession>A0A0F9GDQ5</accession>
<gene>
    <name evidence="2" type="ORF">LCGC14_1839810</name>
</gene>
<dbReference type="InterPro" id="IPR004590">
    <property type="entry name" value="ssDNA_annealing_RecT"/>
</dbReference>
<dbReference type="InterPro" id="IPR018330">
    <property type="entry name" value="RecT_fam"/>
</dbReference>
<reference evidence="2" key="1">
    <citation type="journal article" date="2015" name="Nature">
        <title>Complex archaea that bridge the gap between prokaryotes and eukaryotes.</title>
        <authorList>
            <person name="Spang A."/>
            <person name="Saw J.H."/>
            <person name="Jorgensen S.L."/>
            <person name="Zaremba-Niedzwiedzka K."/>
            <person name="Martijn J."/>
            <person name="Lind A.E."/>
            <person name="van Eijk R."/>
            <person name="Schleper C."/>
            <person name="Guy L."/>
            <person name="Ettema T.J."/>
        </authorList>
    </citation>
    <scope>NUCLEOTIDE SEQUENCE</scope>
</reference>
<name>A0A0F9GDQ5_9ZZZZ</name>
<dbReference type="AlphaFoldDB" id="A0A0F9GDQ5"/>
<evidence type="ECO:0000256" key="1">
    <source>
        <dbReference type="SAM" id="MobiDB-lite"/>
    </source>
</evidence>
<evidence type="ECO:0000313" key="2">
    <source>
        <dbReference type="EMBL" id="KKL96908.1"/>
    </source>
</evidence>
<organism evidence="2">
    <name type="scientific">marine sediment metagenome</name>
    <dbReference type="NCBI Taxonomy" id="412755"/>
    <lineage>
        <taxon>unclassified sequences</taxon>
        <taxon>metagenomes</taxon>
        <taxon>ecological metagenomes</taxon>
    </lineage>
</organism>
<feature type="non-terminal residue" evidence="2">
    <location>
        <position position="378"/>
    </location>
</feature>
<dbReference type="NCBIfam" id="TIGR00616">
    <property type="entry name" value="rect"/>
    <property type="match status" value="1"/>
</dbReference>
<dbReference type="EMBL" id="LAZR01018301">
    <property type="protein sequence ID" value="KKL96908.1"/>
    <property type="molecule type" value="Genomic_DNA"/>
</dbReference>
<feature type="compositionally biased region" description="Low complexity" evidence="1">
    <location>
        <begin position="340"/>
        <end position="353"/>
    </location>
</feature>
<sequence length="378" mass="41434">MATQTKAENPPAEALSPAGKFEIELREQTPKFQAALPDHIPPAKFERALMTAINNNNDLMTADRRSLFNSCVMAAQDGLLPDGREAALVIFNTKVKVQGKPDQWIKKVQYMPMVAGLRKRMRNSGDVASAEAHVVYQNDHFDYELGDTPHIAHKPEIGDRGEAVAAYAIIKLTNGEVLRVVMSLDDIETVRAVSKAAKNGPWVTWWGEMARKTVLRRCAKAAPMQSDRDELLLKRDEALERDEPRDITPAPARPARVDYTWAGTIILDEGEVDEFTDEGSYLDAFEMYMGLAGSHGRDQLRTFWEQNSAGLPDLAASGHEQQVQDLRDLFTTLDAAAIEAQAEAKRSAATASEKQADVSTEPPNGGGADESSAGSAET</sequence>
<protein>
    <submittedName>
        <fullName evidence="2">Uncharacterized protein</fullName>
    </submittedName>
</protein>
<dbReference type="GO" id="GO:0003677">
    <property type="term" value="F:DNA binding"/>
    <property type="evidence" value="ECO:0007669"/>
    <property type="project" value="InterPro"/>
</dbReference>
<dbReference type="Pfam" id="PF03837">
    <property type="entry name" value="RecT"/>
    <property type="match status" value="1"/>
</dbReference>
<dbReference type="GO" id="GO:0006259">
    <property type="term" value="P:DNA metabolic process"/>
    <property type="evidence" value="ECO:0007669"/>
    <property type="project" value="InterPro"/>
</dbReference>
<feature type="compositionally biased region" description="Low complexity" evidence="1">
    <location>
        <begin position="369"/>
        <end position="378"/>
    </location>
</feature>
<feature type="region of interest" description="Disordered" evidence="1">
    <location>
        <begin position="340"/>
        <end position="378"/>
    </location>
</feature>